<comment type="subcellular location">
    <subcellularLocation>
        <location evidence="2">Cytoplasm</location>
    </subcellularLocation>
    <subcellularLocation>
        <location evidence="1">Membrane</location>
        <topology evidence="1">Multi-pass membrane protein</topology>
    </subcellularLocation>
</comment>
<evidence type="ECO:0000256" key="3">
    <source>
        <dbReference type="ARBA" id="ARBA00006286"/>
    </source>
</evidence>
<feature type="compositionally biased region" description="Polar residues" evidence="18">
    <location>
        <begin position="217"/>
        <end position="232"/>
    </location>
</feature>
<dbReference type="CDD" id="cd17044">
    <property type="entry name" value="Ubl_TBCE"/>
    <property type="match status" value="1"/>
</dbReference>
<evidence type="ECO:0000256" key="15">
    <source>
        <dbReference type="ARBA" id="ARBA00023186"/>
    </source>
</evidence>
<comment type="similarity">
    <text evidence="3">Belongs to the TBCE family.</text>
</comment>
<keyword evidence="23" id="KW-1185">Reference proteome</keyword>
<feature type="transmembrane region" description="Helical" evidence="19">
    <location>
        <begin position="445"/>
        <end position="469"/>
    </location>
</feature>
<dbReference type="SUPFAM" id="SSF54236">
    <property type="entry name" value="Ubiquitin-like"/>
    <property type="match status" value="1"/>
</dbReference>
<dbReference type="InterPro" id="IPR032675">
    <property type="entry name" value="LRR_dom_sf"/>
</dbReference>
<evidence type="ECO:0000256" key="8">
    <source>
        <dbReference type="ARBA" id="ARBA00022614"/>
    </source>
</evidence>
<dbReference type="GO" id="GO:0008324">
    <property type="term" value="F:monoatomic cation transmembrane transporter activity"/>
    <property type="evidence" value="ECO:0007669"/>
    <property type="project" value="InterPro"/>
</dbReference>
<feature type="transmembrane region" description="Helical" evidence="19">
    <location>
        <begin position="674"/>
        <end position="692"/>
    </location>
</feature>
<dbReference type="Pfam" id="PF01302">
    <property type="entry name" value="CAP_GLY"/>
    <property type="match status" value="1"/>
</dbReference>
<feature type="compositionally biased region" description="Basic and acidic residues" evidence="18">
    <location>
        <begin position="202"/>
        <end position="216"/>
    </location>
</feature>
<evidence type="ECO:0000256" key="18">
    <source>
        <dbReference type="SAM" id="MobiDB-lite"/>
    </source>
</evidence>
<proteinExistence type="inferred from homology"/>
<evidence type="ECO:0000256" key="5">
    <source>
        <dbReference type="ARBA" id="ARBA00015004"/>
    </source>
</evidence>
<feature type="region of interest" description="Disordered" evidence="18">
    <location>
        <begin position="202"/>
        <end position="265"/>
    </location>
</feature>
<dbReference type="Gene3D" id="3.80.10.10">
    <property type="entry name" value="Ribonuclease Inhibitor"/>
    <property type="match status" value="1"/>
</dbReference>
<evidence type="ECO:0000313" key="22">
    <source>
        <dbReference type="EMBL" id="EPB78341.1"/>
    </source>
</evidence>
<evidence type="ECO:0000256" key="9">
    <source>
        <dbReference type="ARBA" id="ARBA00022692"/>
    </source>
</evidence>
<dbReference type="Gene3D" id="3.10.20.90">
    <property type="entry name" value="Phosphatidylinositol 3-kinase Catalytic Subunit, Chain A, domain 1"/>
    <property type="match status" value="1"/>
</dbReference>
<dbReference type="Gene3D" id="1.10.472.10">
    <property type="entry name" value="Cyclin-like"/>
    <property type="match status" value="2"/>
</dbReference>
<dbReference type="GO" id="GO:0005886">
    <property type="term" value="C:plasma membrane"/>
    <property type="evidence" value="ECO:0007669"/>
    <property type="project" value="TreeGrafter"/>
</dbReference>
<dbReference type="FunFam" id="1.10.357.20:FF:000001">
    <property type="entry name" value="Solute carrier family 41 member 2"/>
    <property type="match status" value="1"/>
</dbReference>
<accession>A0A0D6M7E8</accession>
<dbReference type="SMART" id="SM01052">
    <property type="entry name" value="CAP_GLY"/>
    <property type="match status" value="1"/>
</dbReference>
<evidence type="ECO:0000256" key="16">
    <source>
        <dbReference type="ARBA" id="ARBA00026055"/>
    </source>
</evidence>
<evidence type="ECO:0000313" key="23">
    <source>
        <dbReference type="Proteomes" id="UP000054495"/>
    </source>
</evidence>
<gene>
    <name evidence="22" type="ORF">ANCCEY_02571</name>
</gene>
<comment type="subunit">
    <text evidence="16">Supercomplex made of cofactors A to E. Cofactors A and D function by capturing and stabilizing tubulin in a quasi-native conformation. Cofactor E binds to the cofactor D-tubulin complex; interaction with cofactor C then causes the release of tubulin polypeptides that are committed to the native state.</text>
</comment>
<evidence type="ECO:0000256" key="4">
    <source>
        <dbReference type="ARBA" id="ARBA00009749"/>
    </source>
</evidence>
<dbReference type="GO" id="GO:0016747">
    <property type="term" value="F:acyltransferase activity, transferring groups other than amino-acyl groups"/>
    <property type="evidence" value="ECO:0007669"/>
    <property type="project" value="InterPro"/>
</dbReference>
<dbReference type="FunFam" id="2.30.30.190:FF:000016">
    <property type="entry name" value="Tubulin-folding cofactor E"/>
    <property type="match status" value="1"/>
</dbReference>
<dbReference type="InterPro" id="IPR006667">
    <property type="entry name" value="SLC41_membr_dom"/>
</dbReference>
<dbReference type="InterPro" id="IPR044079">
    <property type="entry name" value="Ubl_TBCE"/>
</dbReference>
<dbReference type="InterPro" id="IPR000182">
    <property type="entry name" value="GNAT_dom"/>
</dbReference>
<dbReference type="Pfam" id="PF01769">
    <property type="entry name" value="MgtE"/>
    <property type="match status" value="2"/>
</dbReference>
<dbReference type="Proteomes" id="UP000054495">
    <property type="component" value="Unassembled WGS sequence"/>
</dbReference>
<organism evidence="22 23">
    <name type="scientific">Ancylostoma ceylanicum</name>
    <dbReference type="NCBI Taxonomy" id="53326"/>
    <lineage>
        <taxon>Eukaryota</taxon>
        <taxon>Metazoa</taxon>
        <taxon>Ecdysozoa</taxon>
        <taxon>Nematoda</taxon>
        <taxon>Chromadorea</taxon>
        <taxon>Rhabditida</taxon>
        <taxon>Rhabditina</taxon>
        <taxon>Rhabditomorpha</taxon>
        <taxon>Strongyloidea</taxon>
        <taxon>Ancylostomatidae</taxon>
        <taxon>Ancylostomatinae</taxon>
        <taxon>Ancylostoma</taxon>
    </lineage>
</organism>
<feature type="transmembrane region" description="Helical" evidence="19">
    <location>
        <begin position="637"/>
        <end position="662"/>
    </location>
</feature>
<evidence type="ECO:0000256" key="1">
    <source>
        <dbReference type="ARBA" id="ARBA00004141"/>
    </source>
</evidence>
<comment type="similarity">
    <text evidence="4">Belongs to the SLC41A transporter family.</text>
</comment>
<evidence type="ECO:0000256" key="10">
    <source>
        <dbReference type="ARBA" id="ARBA00022737"/>
    </source>
</evidence>
<evidence type="ECO:0000256" key="11">
    <source>
        <dbReference type="ARBA" id="ARBA00022842"/>
    </source>
</evidence>
<dbReference type="InterPro" id="IPR036859">
    <property type="entry name" value="CAP-Gly_dom_sf"/>
</dbReference>
<evidence type="ECO:0000256" key="6">
    <source>
        <dbReference type="ARBA" id="ARBA00022448"/>
    </source>
</evidence>
<keyword evidence="8" id="KW-0433">Leucine-rich repeat</keyword>
<dbReference type="PROSITE" id="PS50245">
    <property type="entry name" value="CAP_GLY_2"/>
    <property type="match status" value="1"/>
</dbReference>
<feature type="transmembrane region" description="Helical" evidence="19">
    <location>
        <begin position="510"/>
        <end position="528"/>
    </location>
</feature>
<dbReference type="CDD" id="cd04301">
    <property type="entry name" value="NAT_SF"/>
    <property type="match status" value="1"/>
</dbReference>
<keyword evidence="14 19" id="KW-0472">Membrane</keyword>
<keyword evidence="11" id="KW-0460">Magnesium</keyword>
<dbReference type="Gene3D" id="3.40.630.30">
    <property type="match status" value="1"/>
</dbReference>
<protein>
    <recommendedName>
        <fullName evidence="5">Tubulin-specific chaperone E</fullName>
    </recommendedName>
    <alternativeName>
        <fullName evidence="17">Tubulin-folding cofactor E</fullName>
    </alternativeName>
</protein>
<feature type="transmembrane region" description="Helical" evidence="19">
    <location>
        <begin position="407"/>
        <end position="433"/>
    </location>
</feature>
<dbReference type="Pfam" id="PF00583">
    <property type="entry name" value="Acetyltransf_1"/>
    <property type="match status" value="1"/>
</dbReference>
<keyword evidence="12 19" id="KW-1133">Transmembrane helix</keyword>
<evidence type="ECO:0000256" key="7">
    <source>
        <dbReference type="ARBA" id="ARBA00022490"/>
    </source>
</evidence>
<keyword evidence="13" id="KW-0406">Ion transport</keyword>
<dbReference type="PANTHER" id="PTHR16228">
    <property type="entry name" value="DIVALENT CATION TRANSPORTER SOLUTE CARRIER FAMILY 41"/>
    <property type="match status" value="1"/>
</dbReference>
<feature type="transmembrane region" description="Helical" evidence="19">
    <location>
        <begin position="476"/>
        <end position="498"/>
    </location>
</feature>
<dbReference type="InterPro" id="IPR029071">
    <property type="entry name" value="Ubiquitin-like_domsf"/>
</dbReference>
<feature type="transmembrane region" description="Helical" evidence="19">
    <location>
        <begin position="287"/>
        <end position="314"/>
    </location>
</feature>
<feature type="domain" description="N-acetyltransferase" evidence="21">
    <location>
        <begin position="19"/>
        <end position="182"/>
    </location>
</feature>
<dbReference type="PANTHER" id="PTHR16228:SF7">
    <property type="entry name" value="SLC41A_MGTE INTEGRAL MEMBRANE DOMAIN-CONTAINING PROTEIN"/>
    <property type="match status" value="1"/>
</dbReference>
<evidence type="ECO:0000256" key="14">
    <source>
        <dbReference type="ARBA" id="ARBA00023136"/>
    </source>
</evidence>
<dbReference type="PROSITE" id="PS51186">
    <property type="entry name" value="GNAT"/>
    <property type="match status" value="1"/>
</dbReference>
<feature type="domain" description="CAP-Gly" evidence="20">
    <location>
        <begin position="743"/>
        <end position="787"/>
    </location>
</feature>
<evidence type="ECO:0000256" key="12">
    <source>
        <dbReference type="ARBA" id="ARBA00022989"/>
    </source>
</evidence>
<evidence type="ECO:0000256" key="19">
    <source>
        <dbReference type="SAM" id="Phobius"/>
    </source>
</evidence>
<keyword evidence="15" id="KW-0143">Chaperone</keyword>
<dbReference type="SUPFAM" id="SSF74924">
    <property type="entry name" value="Cap-Gly domain"/>
    <property type="match status" value="1"/>
</dbReference>
<dbReference type="SUPFAM" id="SSF52058">
    <property type="entry name" value="L domain-like"/>
    <property type="match status" value="1"/>
</dbReference>
<keyword evidence="9 19" id="KW-0812">Transmembrane</keyword>
<keyword evidence="6" id="KW-0813">Transport</keyword>
<dbReference type="InterPro" id="IPR036915">
    <property type="entry name" value="Cyclin-like_sf"/>
</dbReference>
<dbReference type="InterPro" id="IPR000938">
    <property type="entry name" value="CAP-Gly_domain"/>
</dbReference>
<feature type="transmembrane region" description="Helical" evidence="19">
    <location>
        <begin position="599"/>
        <end position="617"/>
    </location>
</feature>
<dbReference type="GO" id="GO:0005737">
    <property type="term" value="C:cytoplasm"/>
    <property type="evidence" value="ECO:0007669"/>
    <property type="project" value="UniProtKB-SubCell"/>
</dbReference>
<feature type="transmembrane region" description="Helical" evidence="19">
    <location>
        <begin position="366"/>
        <end position="395"/>
    </location>
</feature>
<dbReference type="InterPro" id="IPR036739">
    <property type="entry name" value="SLC41_membr_dom_sf"/>
</dbReference>
<reference evidence="22 23" key="1">
    <citation type="submission" date="2013-05" db="EMBL/GenBank/DDBJ databases">
        <title>Draft genome of the parasitic nematode Anyclostoma ceylanicum.</title>
        <authorList>
            <person name="Mitreva M."/>
        </authorList>
    </citation>
    <scope>NUCLEOTIDE SEQUENCE [LARGE SCALE GENOMIC DNA]</scope>
</reference>
<dbReference type="Gene3D" id="1.10.357.20">
    <property type="entry name" value="SLC41 divalent cation transporters, integral membrane domain"/>
    <property type="match status" value="2"/>
</dbReference>
<dbReference type="InterPro" id="IPR016181">
    <property type="entry name" value="Acyl_CoA_acyltransferase"/>
</dbReference>
<sequence length="1286" mass="143513">MFKVHFQLGNRSRAFRFPMNIRCARPEDLINTQHANLMCLPENYQMKYYFYHALTWPQLSYVAEDHKMQSIRLTVNVLQGNVVGYVLAKMEEDPDEEPHGHITSLAVKRSYRRLGLAQKLMDQTARAMIETFNARYVSLHVRVSNRAALNLYQNTLKFTASEVEPKYYADGEDAYAMKRCLVQFATENNIEPADRESFFAVKSNEDKKKNRQDQCCERSSTQSHNSSPSESLNLPMAGGLDPPYERFEDEVPPNSEPKQSYHDGAPATIAPQEIESHVAAPAPESSYLLFFQVVFPFSIAGVGMVCAGVVLDIVQHWKLFKEVPEIFILVPALLGLKGNLEMTLASRLSTLANLGHLDNPTQRREVVLSNLALIQVQATVIAFLASAFAMALAWIPRGQLDWSHAALLCASSLATACCASLILSILMAMVVIFSRKYDINPDNVATPIAASLGDLTTLAVLSMFGSVFLEAHLTESWLNVTIIIVLLLIAPIWIRLALRDDGAKEVLSDGWSPIIFAMLMSSGGGFILENAIRQYPNVAIFQPVINGVGGNLAAVQASRLSTYFHQSATLGELPDGWVLQRFHSFKRAFFSKDTDSRSARVLLFLVVPGHIAFNWLIRVFHFGSIVPPHGALFTSLYLIAALTQVVILLYVCQYMVAVMWTWRINPDNSAIPKYLIYDQILFYGVIKVIRLFRGRQFLQLEDFPLLLKSKCAINAKLTVSKDMAQVGDRVAVGGYGATVRYVGNVEGHAGVWVGVEWDDPRRGKHDGLVNGVRYFTTSAPKGGSLVKIQNICPGVDLLTAILKRYADDIDENVFVVSSKAVELVGMQSTSMKQSNVHRLSHIVLESCAVAKPPPETCAPFKRCVSLNLFNNLLRHWDDVHKILKYFPALRELVLRKNRMEPAEQGPAWQDVDHVHDLIISDCEVTSESAINILHFLPSLRSVYAVGNRLSTFRIPDLSANITSLDLGSNPLRCLSNISGNLTRLEKLSVADCGIEKLLVSEGQFPSLSILNIKDNVISDIHGTGAAAPKSRGLDVLSLSISYEGKTVKRRLPLAITVQKLTEMVGRVFSVGTMNVRLELDKGSHRVELDNPMRPLDFYSPEPDDVLRLVPTLATTCLVLATKFEEDRDIGVRDVINASHRILHPDGDPAKLDDHMYEVRKGISELTFIVLRELNFDLSFGHPFDLLAAYLDILRSWMPNEFSEYPIADSCSAMLRDCFSDPDLVLSHSSSSLVIAVISLVLKGIDVDVPHSRDWYEVLHKSMTEQRLRKIEAEIITDVYGLELRNE</sequence>
<evidence type="ECO:0000259" key="21">
    <source>
        <dbReference type="PROSITE" id="PS51186"/>
    </source>
</evidence>
<dbReference type="FunFam" id="3.40.630.30:FF:000101">
    <property type="entry name" value="N-alpha-acetyltransferase 10"/>
    <property type="match status" value="1"/>
</dbReference>
<keyword evidence="7" id="KW-0963">Cytoplasm</keyword>
<evidence type="ECO:0000259" key="20">
    <source>
        <dbReference type="PROSITE" id="PS50245"/>
    </source>
</evidence>
<feature type="transmembrane region" description="Helical" evidence="19">
    <location>
        <begin position="326"/>
        <end position="346"/>
    </location>
</feature>
<dbReference type="Gene3D" id="2.30.30.190">
    <property type="entry name" value="CAP Gly-rich-like domain"/>
    <property type="match status" value="1"/>
</dbReference>
<keyword evidence="10" id="KW-0677">Repeat</keyword>
<dbReference type="SUPFAM" id="SSF55729">
    <property type="entry name" value="Acyl-CoA N-acyltransferases (Nat)"/>
    <property type="match status" value="1"/>
</dbReference>
<evidence type="ECO:0000256" key="17">
    <source>
        <dbReference type="ARBA" id="ARBA00030180"/>
    </source>
</evidence>
<dbReference type="SUPFAM" id="SSF161093">
    <property type="entry name" value="MgtE membrane domain-like"/>
    <property type="match status" value="2"/>
</dbReference>
<name>A0A0D6M7E8_9BILA</name>
<dbReference type="InterPro" id="IPR045349">
    <property type="entry name" value="SLC41A1-3"/>
</dbReference>
<dbReference type="SUPFAM" id="SSF47954">
    <property type="entry name" value="Cyclin-like"/>
    <property type="match status" value="2"/>
</dbReference>
<evidence type="ECO:0000256" key="2">
    <source>
        <dbReference type="ARBA" id="ARBA00004496"/>
    </source>
</evidence>
<evidence type="ECO:0000256" key="13">
    <source>
        <dbReference type="ARBA" id="ARBA00023065"/>
    </source>
</evidence>
<dbReference type="EMBL" id="KE124814">
    <property type="protein sequence ID" value="EPB78341.1"/>
    <property type="molecule type" value="Genomic_DNA"/>
</dbReference>